<dbReference type="EMBL" id="ML986811">
    <property type="protein sequence ID" value="KAF2257936.1"/>
    <property type="molecule type" value="Genomic_DNA"/>
</dbReference>
<feature type="compositionally biased region" description="Basic and acidic residues" evidence="1">
    <location>
        <begin position="71"/>
        <end position="83"/>
    </location>
</feature>
<dbReference type="InterPro" id="IPR057684">
    <property type="entry name" value="DUF7924"/>
</dbReference>
<evidence type="ECO:0000256" key="1">
    <source>
        <dbReference type="SAM" id="MobiDB-lite"/>
    </source>
</evidence>
<dbReference type="AlphaFoldDB" id="A0A9P4N475"/>
<feature type="region of interest" description="Disordered" evidence="1">
    <location>
        <begin position="59"/>
        <end position="110"/>
    </location>
</feature>
<evidence type="ECO:0000313" key="3">
    <source>
        <dbReference type="EMBL" id="KAF2257936.1"/>
    </source>
</evidence>
<feature type="region of interest" description="Disordered" evidence="1">
    <location>
        <begin position="130"/>
        <end position="174"/>
    </location>
</feature>
<feature type="domain" description="DUF7924" evidence="2">
    <location>
        <begin position="265"/>
        <end position="338"/>
    </location>
</feature>
<sequence>MASDSASVAAQKRQRMSTPADKGTKHQVSQYYATIPTFAAQQHQGISKATRRSARILVIEKGSKSQMQSREQVEIPKRLREGEFPSYASPGPSPKRRDNGTWPTDEEEKSMDRFQDIVCHALARKKSSAFLRRKRSDASINTDTVPTRPPSDQQPREQKSAPYRHPRYESQLRGSGVESNMLCKKLLESPRSPPKDTFFADSLFEDTLESIKDRNETRVIRDIAQLIVPPTEILAIRGARHLSILRETPNAGWNNAIPFSGPQRLQKLQPFIGNELEDCSYFAASEVKCGASALNVANRQNAHSQTVLLRGLFELFRLVGREKGLHSEICGFLISHSNVDTVMNILDLWVSDHSERVCSAINMLPVGLNFEVSELSDPQSPDPELASSRSRLSQQLGEYSLTGRVVPDSQLSV</sequence>
<accession>A0A9P4N475</accession>
<dbReference type="OrthoDB" id="5132737at2759"/>
<dbReference type="Proteomes" id="UP000800093">
    <property type="component" value="Unassembled WGS sequence"/>
</dbReference>
<name>A0A9P4N475_9PLEO</name>
<protein>
    <recommendedName>
        <fullName evidence="2">DUF7924 domain-containing protein</fullName>
    </recommendedName>
</protein>
<evidence type="ECO:0000259" key="2">
    <source>
        <dbReference type="Pfam" id="PF25545"/>
    </source>
</evidence>
<feature type="region of interest" description="Disordered" evidence="1">
    <location>
        <begin position="1"/>
        <end position="26"/>
    </location>
</feature>
<dbReference type="PANTHER" id="PTHR42470">
    <property type="entry name" value="VAST DOMAIN-CONTAINING PROTEIN"/>
    <property type="match status" value="1"/>
</dbReference>
<keyword evidence="4" id="KW-1185">Reference proteome</keyword>
<evidence type="ECO:0000313" key="4">
    <source>
        <dbReference type="Proteomes" id="UP000800093"/>
    </source>
</evidence>
<proteinExistence type="predicted"/>
<feature type="compositionally biased region" description="Polar residues" evidence="1">
    <location>
        <begin position="138"/>
        <end position="153"/>
    </location>
</feature>
<reference evidence="4" key="1">
    <citation type="journal article" date="2020" name="Stud. Mycol.">
        <title>101 Dothideomycetes genomes: A test case for predicting lifestyles and emergence of pathogens.</title>
        <authorList>
            <person name="Haridas S."/>
            <person name="Albert R."/>
            <person name="Binder M."/>
            <person name="Bloem J."/>
            <person name="LaButti K."/>
            <person name="Salamov A."/>
            <person name="Andreopoulos B."/>
            <person name="Baker S."/>
            <person name="Barry K."/>
            <person name="Bills G."/>
            <person name="Bluhm B."/>
            <person name="Cannon C."/>
            <person name="Castanera R."/>
            <person name="Culley D."/>
            <person name="Daum C."/>
            <person name="Ezra D."/>
            <person name="Gonzalez J."/>
            <person name="Henrissat B."/>
            <person name="Kuo A."/>
            <person name="Liang C."/>
            <person name="Lipzen A."/>
            <person name="Lutzoni F."/>
            <person name="Magnuson J."/>
            <person name="Mondo S."/>
            <person name="Nolan M."/>
            <person name="Ohm R."/>
            <person name="Pangilinan J."/>
            <person name="Park H.-J."/>
            <person name="Ramirez L."/>
            <person name="Alfaro M."/>
            <person name="Sun H."/>
            <person name="Tritt A."/>
            <person name="Yoshinaga Y."/>
            <person name="Zwiers L.-H."/>
            <person name="Turgeon B."/>
            <person name="Goodwin S."/>
            <person name="Spatafora J."/>
            <person name="Crous P."/>
            <person name="Grigoriev I."/>
        </authorList>
    </citation>
    <scope>NUCLEOTIDE SEQUENCE [LARGE SCALE GENOMIC DNA]</scope>
    <source>
        <strain evidence="4">CBS 304.66</strain>
    </source>
</reference>
<dbReference type="PANTHER" id="PTHR42470:SF2">
    <property type="match status" value="1"/>
</dbReference>
<organism evidence="3 4">
    <name type="scientific">Lojkania enalia</name>
    <dbReference type="NCBI Taxonomy" id="147567"/>
    <lineage>
        <taxon>Eukaryota</taxon>
        <taxon>Fungi</taxon>
        <taxon>Dikarya</taxon>
        <taxon>Ascomycota</taxon>
        <taxon>Pezizomycotina</taxon>
        <taxon>Dothideomycetes</taxon>
        <taxon>Pleosporomycetidae</taxon>
        <taxon>Pleosporales</taxon>
        <taxon>Pleosporales incertae sedis</taxon>
        <taxon>Lojkania</taxon>
    </lineage>
</organism>
<feature type="domain" description="DUF7924" evidence="2">
    <location>
        <begin position="204"/>
        <end position="263"/>
    </location>
</feature>
<gene>
    <name evidence="3" type="ORF">CC78DRAFT_556780</name>
</gene>
<dbReference type="Pfam" id="PF25545">
    <property type="entry name" value="DUF7924"/>
    <property type="match status" value="2"/>
</dbReference>
<comment type="caution">
    <text evidence="3">The sequence shown here is derived from an EMBL/GenBank/DDBJ whole genome shotgun (WGS) entry which is preliminary data.</text>
</comment>